<protein>
    <submittedName>
        <fullName evidence="1">Uncharacterized protein</fullName>
    </submittedName>
</protein>
<reference evidence="1 2" key="1">
    <citation type="submission" date="2020-08" db="EMBL/GenBank/DDBJ databases">
        <title>Genomic Encyclopedia of Type Strains, Phase IV (KMG-IV): sequencing the most valuable type-strain genomes for metagenomic binning, comparative biology and taxonomic classification.</title>
        <authorList>
            <person name="Goeker M."/>
        </authorList>
    </citation>
    <scope>NUCLEOTIDE SEQUENCE [LARGE SCALE GENOMIC DNA]</scope>
    <source>
        <strain evidence="1 2">DSM 29007</strain>
    </source>
</reference>
<organism evidence="1 2">
    <name type="scientific">Longimicrobium terrae</name>
    <dbReference type="NCBI Taxonomy" id="1639882"/>
    <lineage>
        <taxon>Bacteria</taxon>
        <taxon>Pseudomonadati</taxon>
        <taxon>Gemmatimonadota</taxon>
        <taxon>Longimicrobiia</taxon>
        <taxon>Longimicrobiales</taxon>
        <taxon>Longimicrobiaceae</taxon>
        <taxon>Longimicrobium</taxon>
    </lineage>
</organism>
<comment type="caution">
    <text evidence="1">The sequence shown here is derived from an EMBL/GenBank/DDBJ whole genome shotgun (WGS) entry which is preliminary data.</text>
</comment>
<keyword evidence="2" id="KW-1185">Reference proteome</keyword>
<accession>A0A841GLL7</accession>
<sequence>MKVTIRPAVPAEKLAHMVPPAYRDAVQAATGGSGTWSLLLFAHSPRDVVPSPPVRKSMRRLKMPAPDGILAVGTVFTEEALALLEEAGARAVAFRKAKWTDESARARQL</sequence>
<gene>
    <name evidence="1" type="ORF">HNQ61_001278</name>
</gene>
<dbReference type="RefSeq" id="WP_170036282.1">
    <property type="nucleotide sequence ID" value="NZ_JABDTL010000002.1"/>
</dbReference>
<dbReference type="Proteomes" id="UP000582837">
    <property type="component" value="Unassembled WGS sequence"/>
</dbReference>
<dbReference type="AlphaFoldDB" id="A0A841GLL7"/>
<dbReference type="EMBL" id="JACHIA010000003">
    <property type="protein sequence ID" value="MBB6069661.1"/>
    <property type="molecule type" value="Genomic_DNA"/>
</dbReference>
<evidence type="ECO:0000313" key="1">
    <source>
        <dbReference type="EMBL" id="MBB6069661.1"/>
    </source>
</evidence>
<proteinExistence type="predicted"/>
<name>A0A841GLL7_9BACT</name>
<evidence type="ECO:0000313" key="2">
    <source>
        <dbReference type="Proteomes" id="UP000582837"/>
    </source>
</evidence>